<organism evidence="1 2">
    <name type="scientific">Steroidobacter agaridevorans</name>
    <dbReference type="NCBI Taxonomy" id="2695856"/>
    <lineage>
        <taxon>Bacteria</taxon>
        <taxon>Pseudomonadati</taxon>
        <taxon>Pseudomonadota</taxon>
        <taxon>Gammaproteobacteria</taxon>
        <taxon>Steroidobacterales</taxon>
        <taxon>Steroidobacteraceae</taxon>
        <taxon>Steroidobacter</taxon>
    </lineage>
</organism>
<gene>
    <name evidence="1" type="ORF">GCM10011487_36880</name>
</gene>
<protein>
    <submittedName>
        <fullName evidence="1">Uncharacterized protein</fullName>
    </submittedName>
</protein>
<accession>A0A829YFS9</accession>
<proteinExistence type="predicted"/>
<keyword evidence="2" id="KW-1185">Reference proteome</keyword>
<dbReference type="EMBL" id="BLJN01000003">
    <property type="protein sequence ID" value="GFE81688.1"/>
    <property type="molecule type" value="Genomic_DNA"/>
</dbReference>
<comment type="caution">
    <text evidence="1">The sequence shown here is derived from an EMBL/GenBank/DDBJ whole genome shotgun (WGS) entry which is preliminary data.</text>
</comment>
<reference evidence="2" key="1">
    <citation type="submission" date="2020-01" db="EMBL/GenBank/DDBJ databases">
        <title>'Steroidobacter agaridevorans' sp. nov., agar-degrading bacteria isolated from rhizosphere soils.</title>
        <authorList>
            <person name="Ikenaga M."/>
            <person name="Kataoka M."/>
            <person name="Murouchi A."/>
            <person name="Katsuragi S."/>
            <person name="Sakai M."/>
        </authorList>
    </citation>
    <scope>NUCLEOTIDE SEQUENCE [LARGE SCALE GENOMIC DNA]</scope>
    <source>
        <strain evidence="2">YU21-B</strain>
    </source>
</reference>
<dbReference type="AlphaFoldDB" id="A0A829YFS9"/>
<sequence length="78" mass="8810">MKLTGATETWLEVPFVRRSVTPTVAPEGGEGPWHQYVITQGDNEITGLRAGTLTEVTRHVDELTERLNERRVGKQKHK</sequence>
<dbReference type="Proteomes" id="UP000445000">
    <property type="component" value="Unassembled WGS sequence"/>
</dbReference>
<dbReference type="RefSeq" id="WP_161813301.1">
    <property type="nucleotide sequence ID" value="NZ_BLJN01000003.1"/>
</dbReference>
<evidence type="ECO:0000313" key="1">
    <source>
        <dbReference type="EMBL" id="GFE81688.1"/>
    </source>
</evidence>
<name>A0A829YFS9_9GAMM</name>
<evidence type="ECO:0000313" key="2">
    <source>
        <dbReference type="Proteomes" id="UP000445000"/>
    </source>
</evidence>